<dbReference type="InterPro" id="IPR004839">
    <property type="entry name" value="Aminotransferase_I/II_large"/>
</dbReference>
<organism evidence="7 8">
    <name type="scientific">Rehmannia glutinosa</name>
    <name type="common">Chinese foxglove</name>
    <dbReference type="NCBI Taxonomy" id="99300"/>
    <lineage>
        <taxon>Eukaryota</taxon>
        <taxon>Viridiplantae</taxon>
        <taxon>Streptophyta</taxon>
        <taxon>Embryophyta</taxon>
        <taxon>Tracheophyta</taxon>
        <taxon>Spermatophyta</taxon>
        <taxon>Magnoliopsida</taxon>
        <taxon>eudicotyledons</taxon>
        <taxon>Gunneridae</taxon>
        <taxon>Pentapetalae</taxon>
        <taxon>asterids</taxon>
        <taxon>lamiids</taxon>
        <taxon>Lamiales</taxon>
        <taxon>Orobanchaceae</taxon>
        <taxon>Rehmannieae</taxon>
        <taxon>Rehmannia</taxon>
    </lineage>
</organism>
<dbReference type="InterPro" id="IPR004838">
    <property type="entry name" value="NHTrfase_class1_PyrdxlP-BS"/>
</dbReference>
<dbReference type="EMBL" id="JABTTQ020000008">
    <property type="protein sequence ID" value="KAK6150452.1"/>
    <property type="molecule type" value="Genomic_DNA"/>
</dbReference>
<gene>
    <name evidence="7" type="ORF">DH2020_015384</name>
</gene>
<dbReference type="InterPro" id="IPR015421">
    <property type="entry name" value="PyrdxlP-dep_Trfase_major"/>
</dbReference>
<protein>
    <recommendedName>
        <fullName evidence="6">Aminotransferase class I/classII large domain-containing protein</fullName>
    </recommendedName>
</protein>
<dbReference type="InterPro" id="IPR050596">
    <property type="entry name" value="AspAT/PAT-like"/>
</dbReference>
<dbReference type="Pfam" id="PF00155">
    <property type="entry name" value="Aminotran_1_2"/>
    <property type="match status" value="1"/>
</dbReference>
<dbReference type="PANTHER" id="PTHR46383:SF1">
    <property type="entry name" value="ASPARTATE AMINOTRANSFERASE"/>
    <property type="match status" value="1"/>
</dbReference>
<keyword evidence="3" id="KW-0032">Aminotransferase</keyword>
<dbReference type="CDD" id="cd00609">
    <property type="entry name" value="AAT_like"/>
    <property type="match status" value="1"/>
</dbReference>
<comment type="caution">
    <text evidence="7">The sequence shown here is derived from an EMBL/GenBank/DDBJ whole genome shotgun (WGS) entry which is preliminary data.</text>
</comment>
<evidence type="ECO:0000256" key="1">
    <source>
        <dbReference type="ARBA" id="ARBA00001933"/>
    </source>
</evidence>
<evidence type="ECO:0000256" key="2">
    <source>
        <dbReference type="ARBA" id="ARBA00007441"/>
    </source>
</evidence>
<accession>A0ABR0WSH2</accession>
<reference evidence="7 8" key="1">
    <citation type="journal article" date="2021" name="Comput. Struct. Biotechnol. J.">
        <title>De novo genome assembly of the potent medicinal plant Rehmannia glutinosa using nanopore technology.</title>
        <authorList>
            <person name="Ma L."/>
            <person name="Dong C."/>
            <person name="Song C."/>
            <person name="Wang X."/>
            <person name="Zheng X."/>
            <person name="Niu Y."/>
            <person name="Chen S."/>
            <person name="Feng W."/>
        </authorList>
    </citation>
    <scope>NUCLEOTIDE SEQUENCE [LARGE SCALE GENOMIC DNA]</scope>
    <source>
        <strain evidence="7">DH-2019</strain>
    </source>
</reference>
<keyword evidence="8" id="KW-1185">Reference proteome</keyword>
<dbReference type="PROSITE" id="PS00105">
    <property type="entry name" value="AA_TRANSFER_CLASS_1"/>
    <property type="match status" value="1"/>
</dbReference>
<dbReference type="InterPro" id="IPR015424">
    <property type="entry name" value="PyrdxlP-dep_Trfase"/>
</dbReference>
<evidence type="ECO:0000259" key="6">
    <source>
        <dbReference type="Pfam" id="PF00155"/>
    </source>
</evidence>
<evidence type="ECO:0000313" key="7">
    <source>
        <dbReference type="EMBL" id="KAK6150452.1"/>
    </source>
</evidence>
<comment type="cofactor">
    <cofactor evidence="1">
        <name>pyridoxal 5'-phosphate</name>
        <dbReference type="ChEBI" id="CHEBI:597326"/>
    </cofactor>
</comment>
<evidence type="ECO:0000256" key="3">
    <source>
        <dbReference type="ARBA" id="ARBA00022576"/>
    </source>
</evidence>
<dbReference type="Gene3D" id="3.40.640.10">
    <property type="entry name" value="Type I PLP-dependent aspartate aminotransferase-like (Major domain)"/>
    <property type="match status" value="1"/>
</dbReference>
<comment type="similarity">
    <text evidence="2">Belongs to the class-I pyridoxal-phosphate-dependent aminotransferase family.</text>
</comment>
<keyword evidence="5" id="KW-0663">Pyridoxal phosphate</keyword>
<evidence type="ECO:0000256" key="5">
    <source>
        <dbReference type="ARBA" id="ARBA00022898"/>
    </source>
</evidence>
<dbReference type="Gene3D" id="3.90.1150.10">
    <property type="entry name" value="Aspartate Aminotransferase, domain 1"/>
    <property type="match status" value="1"/>
</dbReference>
<dbReference type="InterPro" id="IPR015422">
    <property type="entry name" value="PyrdxlP-dep_Trfase_small"/>
</dbReference>
<evidence type="ECO:0000313" key="8">
    <source>
        <dbReference type="Proteomes" id="UP001318860"/>
    </source>
</evidence>
<keyword evidence="4" id="KW-0808">Transferase</keyword>
<evidence type="ECO:0000256" key="4">
    <source>
        <dbReference type="ARBA" id="ARBA00022679"/>
    </source>
</evidence>
<feature type="domain" description="Aminotransferase class I/classII large" evidence="6">
    <location>
        <begin position="35"/>
        <end position="372"/>
    </location>
</feature>
<sequence>MEVDISLSPRVNSLTPSKTVAITDQATALMQAGVPVILLTSGKPDFDTPASIAEAGINAIREGYTRYTPNAGTLELRMAICHKLKVEYGISCTPDQILVSNGTKQCILQAVLAVCSPGDEMSYPEMARLADATPVILPTHRAENYLLDPKLLESKLSQKSRLLILCSPSNPTRCVYHRKLLEEIAEIVARHPRLLVLSDEIYEHIIYAPAAHTSFASLPGMCNRTLTVNGFSKTFAMTGWRLGYLAGPKHFVAACGKIQNVLFDRDMEFSQLCLHFASSLNYVANGEVVSATVKAFREKRDFKSRVLENCGMLNIWSPGAHYLFLISSSYYGSNVDGFGVDLYPGAAFGDDNCIRICYAESLSTLQTAVEIIKRALKLAIAV</sequence>
<name>A0ABR0WSH2_REHGL</name>
<dbReference type="SUPFAM" id="SSF53383">
    <property type="entry name" value="PLP-dependent transferases"/>
    <property type="match status" value="1"/>
</dbReference>
<dbReference type="Proteomes" id="UP001318860">
    <property type="component" value="Unassembled WGS sequence"/>
</dbReference>
<dbReference type="PANTHER" id="PTHR46383">
    <property type="entry name" value="ASPARTATE AMINOTRANSFERASE"/>
    <property type="match status" value="1"/>
</dbReference>
<proteinExistence type="inferred from homology"/>